<protein>
    <recommendedName>
        <fullName evidence="9">PA14 domain-containing protein</fullName>
    </recommendedName>
</protein>
<dbReference type="InterPro" id="IPR011658">
    <property type="entry name" value="PA14_dom"/>
</dbReference>
<dbReference type="EMBL" id="LR215729">
    <property type="protein sequence ID" value="VEV95968.1"/>
    <property type="molecule type" value="Genomic_DNA"/>
</dbReference>
<accession>A0A653DZS2</accession>
<name>A0A653DZS2_9PSED</name>
<dbReference type="InterPro" id="IPR037524">
    <property type="entry name" value="PA14/GLEYA"/>
</dbReference>
<feature type="compositionally biased region" description="Polar residues" evidence="7">
    <location>
        <begin position="272"/>
        <end position="291"/>
    </location>
</feature>
<keyword evidence="8" id="KW-0732">Signal</keyword>
<sequence length="1662" mass="177813">MKHTTALIFGLLAASQAVQADTNIDQVPLFVSESVPPLNMLVMGRDHKLFYEAYNDASDLNGDGVLDVGYKGYLTAANGGIDYYGYFNSNVCYTYTDGIFVPSSVANDKKCSGKWSGDFLNYLATSRMDALRKVLYGGYRVEDTAGSTNTPTKTVLQAAFVPQDAHTWGKEYQSLSKDGYRITDYTPLNQPSNGYRHLFAVVSLTDGGVPQLRTLTNTTFRIWNWVSKERPVAGDACDGGACTSRGPSGGWSIVPASVLSNLALTTWRDTDSAPTNESQMNTRFNNPNKLCGSGTPNFTNINTTTDFVNPYSSNQCSSNQNQDNYITRITAKLTPTETGMYQFSVDGDDAVDVKLNGTVIASYYGAHSKQGSGGAGSPSNDRALTAGVTYDIEFRHKEVSGGSNFFLYWKTPDTGVSTLTNANIKVEVCPTDATLREDNCVAYANGAKPTGILHDYGSADKMFFGLTSGSFQNNMSGGVLRRQLGSFTKEFNASTGQFCASSNSNCASGSIANGIVDTINKFRIIDFNYSNQSYGCGWIAGRAMQQSDNCYMWGNPVAEMMYETMRYFSGATAPTSSYKYSSSAVDAKSPLNLPVVDTWLPPYKTTTATNGGYEKCAVPVMTVISDINPSYDGDVPGSAWSTAVTGAGDPASLSGLNVSTEADKVWAKEGGGSRKVFIGASTTTNEDGAPTEKTVTKLSTVRGLAPEEPSKQGTYYSAALANFGANNPIGGDKNLQTYAVALASPLPTIKFPVGKSADGTTQSVTVVPFAKSVGGAYGISATSNFQPTDQIVDYYVETIVNTDANCPAAGKDCDASVNNGRPYAKFRINYEDVEQGADHDMDAIVLYELLLDANGKLVINLTSEYAAGSIDQHMGYVISGTTKDGIYLDVKDQGGANVAYKLDTPPGYDAGVCAKSGANCPTLSNLTSSRTFTPTGASANFLEGPLWYAAKYGTDGSPDVDNDGVPDNYFLVTNALTLKAQLDKAFNDITQKNSSVSSPTVEVPRDSTTTDDAFVYRTDFNIDGWTGDLIKEKQTEVSGQLVKETVWNAASKIPSTRKIYMADSSQTTKLGDFTWDRLANKSFETIDFQTALNKDGITGTVDNYGRARVKYIKGESCATETGCSTFRVRSTKLGDIVNSSPVLVKGAQYLAYRAGALDGDASTYAAFQASVKDRTPMIYVGANDGMLHAFNADTGAEVFAFIPTAVINNLNKLTSPEYGGTDGVHQYFVDGTPTVADVYYGNAWHTVLVGSLGAGGREVFALDITDPSAPKLLWEFTSDGHNNMGYSIPKPIITRLNSGQWAAVFANGYNSANNNNGRAVLFLKDIETGEVIKNLTAQGEAYTNGLSSVRTADFNADGITDYVYAGDLQGNMWRFDLYDTSASAPFDKCTSSCSGISNRFRVSFGGAPLYVAKDGSTSSAKRQPITSAPTLARHPTSVGYLVTFGTGSYLNSNDKISNDTQTVYGIWDRNTVGQNVSSMPSLDRSNLQQQTMTEKSMSVDGTPTAVRVLSDNSISWYNDGATSTSDSDVKTWGWYLDLKASGVAKGERVVANMTIYGDGLIFSTITPNPDTCAAGLDGFTYGINPTTGQRTLYNVFDMNGDGKVNANDSLNGDVVSGHETPAGGTSINDGLQYHTDGSSTAIAAGSNSSGRQLWRVQPENQP</sequence>
<comment type="similarity">
    <text evidence="2">Belongs to the PilY1 family.</text>
</comment>
<dbReference type="Pfam" id="PF05567">
    <property type="entry name" value="T4P_PilY1"/>
    <property type="match status" value="1"/>
</dbReference>
<comment type="subcellular location">
    <subcellularLocation>
        <location evidence="1">Fimbrium</location>
    </subcellularLocation>
</comment>
<gene>
    <name evidence="10" type="ORF">PMYSY11_0921</name>
</gene>
<dbReference type="PROSITE" id="PS51820">
    <property type="entry name" value="PA14"/>
    <property type="match status" value="1"/>
</dbReference>
<evidence type="ECO:0000256" key="1">
    <source>
        <dbReference type="ARBA" id="ARBA00004561"/>
    </source>
</evidence>
<dbReference type="Pfam" id="PF07691">
    <property type="entry name" value="PA14"/>
    <property type="match status" value="1"/>
</dbReference>
<feature type="signal peptide" evidence="8">
    <location>
        <begin position="1"/>
        <end position="20"/>
    </location>
</feature>
<dbReference type="RefSeq" id="WP_150547691.1">
    <property type="nucleotide sequence ID" value="NZ_LR215729.2"/>
</dbReference>
<evidence type="ECO:0000256" key="2">
    <source>
        <dbReference type="ARBA" id="ARBA00008387"/>
    </source>
</evidence>
<reference evidence="10" key="1">
    <citation type="submission" date="2019-02" db="EMBL/GenBank/DDBJ databases">
        <authorList>
            <consortium name="Genoscope - CEA"/>
            <person name="William W."/>
        </authorList>
    </citation>
    <scope>NUCLEOTIDE SEQUENCE [LARGE SCALE GENOMIC DNA]</scope>
    <source>
        <strain evidence="10">YSy11</strain>
    </source>
</reference>
<dbReference type="SMART" id="SM00758">
    <property type="entry name" value="PA14"/>
    <property type="match status" value="1"/>
</dbReference>
<dbReference type="SUPFAM" id="SSF50998">
    <property type="entry name" value="Quinoprotein alcohol dehydrogenase-like"/>
    <property type="match status" value="1"/>
</dbReference>
<dbReference type="GO" id="GO:0046872">
    <property type="term" value="F:metal ion binding"/>
    <property type="evidence" value="ECO:0007669"/>
    <property type="project" value="UniProtKB-KW"/>
</dbReference>
<evidence type="ECO:0000259" key="9">
    <source>
        <dbReference type="PROSITE" id="PS51820"/>
    </source>
</evidence>
<dbReference type="InterPro" id="IPR008707">
    <property type="entry name" value="B-propeller_PilY1"/>
</dbReference>
<feature type="domain" description="PA14" evidence="9">
    <location>
        <begin position="274"/>
        <end position="423"/>
    </location>
</feature>
<feature type="chain" id="PRO_5024939666" description="PA14 domain-containing protein" evidence="8">
    <location>
        <begin position="21"/>
        <end position="1662"/>
    </location>
</feature>
<evidence type="ECO:0000313" key="10">
    <source>
        <dbReference type="EMBL" id="VEV95968.1"/>
    </source>
</evidence>
<feature type="region of interest" description="Disordered" evidence="7">
    <location>
        <begin position="271"/>
        <end position="291"/>
    </location>
</feature>
<proteinExistence type="inferred from homology"/>
<dbReference type="Gene3D" id="2.130.10.10">
    <property type="entry name" value="YVTN repeat-like/Quinoprotein amine dehydrogenase"/>
    <property type="match status" value="1"/>
</dbReference>
<keyword evidence="5" id="KW-0106">Calcium</keyword>
<evidence type="ECO:0000256" key="4">
    <source>
        <dbReference type="ARBA" id="ARBA00022723"/>
    </source>
</evidence>
<evidence type="ECO:0000256" key="8">
    <source>
        <dbReference type="SAM" id="SignalP"/>
    </source>
</evidence>
<dbReference type="GO" id="GO:0009289">
    <property type="term" value="C:pilus"/>
    <property type="evidence" value="ECO:0007669"/>
    <property type="project" value="UniProtKB-SubCell"/>
</dbReference>
<organism evidence="10">
    <name type="scientific">Pseudomonas marincola</name>
    <dbReference type="NCBI Taxonomy" id="437900"/>
    <lineage>
        <taxon>Bacteria</taxon>
        <taxon>Pseudomonadati</taxon>
        <taxon>Pseudomonadota</taxon>
        <taxon>Gammaproteobacteria</taxon>
        <taxon>Pseudomonadales</taxon>
        <taxon>Pseudomonadaceae</taxon>
        <taxon>Pseudomonas</taxon>
    </lineage>
</organism>
<dbReference type="SUPFAM" id="SSF56988">
    <property type="entry name" value="Anthrax protective antigen"/>
    <property type="match status" value="1"/>
</dbReference>
<dbReference type="InterPro" id="IPR011047">
    <property type="entry name" value="Quinoprotein_ADH-like_sf"/>
</dbReference>
<evidence type="ECO:0000256" key="7">
    <source>
        <dbReference type="SAM" id="MobiDB-lite"/>
    </source>
</evidence>
<keyword evidence="6" id="KW-0281">Fimbrium</keyword>
<dbReference type="Gene3D" id="3.90.182.10">
    <property type="entry name" value="Toxin - Anthrax Protective Antigen,domain 1"/>
    <property type="match status" value="1"/>
</dbReference>
<keyword evidence="4" id="KW-0479">Metal-binding</keyword>
<evidence type="ECO:0000256" key="5">
    <source>
        <dbReference type="ARBA" id="ARBA00022837"/>
    </source>
</evidence>
<evidence type="ECO:0000256" key="3">
    <source>
        <dbReference type="ARBA" id="ARBA00022558"/>
    </source>
</evidence>
<keyword evidence="3" id="KW-1029">Fimbrium biogenesis</keyword>
<feature type="region of interest" description="Disordered" evidence="7">
    <location>
        <begin position="1607"/>
        <end position="1630"/>
    </location>
</feature>
<evidence type="ECO:0000256" key="6">
    <source>
        <dbReference type="ARBA" id="ARBA00023263"/>
    </source>
</evidence>
<dbReference type="InterPro" id="IPR015943">
    <property type="entry name" value="WD40/YVTN_repeat-like_dom_sf"/>
</dbReference>